<evidence type="ECO:0000313" key="13">
    <source>
        <dbReference type="EMBL" id="CAL6104034.1"/>
    </source>
</evidence>
<evidence type="ECO:0000256" key="7">
    <source>
        <dbReference type="ARBA" id="ARBA00023274"/>
    </source>
</evidence>
<evidence type="ECO:0000256" key="2">
    <source>
        <dbReference type="ARBA" id="ARBA00009344"/>
    </source>
</evidence>
<dbReference type="InterPro" id="IPR024166">
    <property type="entry name" value="rRNA_assembly_KRR1"/>
</dbReference>
<sequence length="293" mass="34127">MPDEMDVKEQKQEQEIYDPTEFLPESFQPMLEENEFEVMIPKNRIQYFVEYQTQIQALFDIYKIKFNMNVAKQTVYVTSTQQTFDPTSVLIARQFLKLLARYVDFGVAQKVFLPNVESEIINVNLCQEQETFLKRRLRFIGDNRQTLTTLELLTNTNLSVYGSTLCVIGSARGIQLIQKISKDVFAKNVLPTFWIKTLMVRRELEKVPELKDQNWSQFMPQLKKSKSRRKTLKIERKAPAEERGIVDVGKYSERKIDKQIETGEIAGKVYGKNKEGGKPFLGKKFDGKKDAKK</sequence>
<dbReference type="AlphaFoldDB" id="A0AA86TDP0"/>
<proteinExistence type="inferred from homology"/>
<evidence type="ECO:0000313" key="12">
    <source>
        <dbReference type="EMBL" id="CAI9914651.1"/>
    </source>
</evidence>
<evidence type="ECO:0000313" key="14">
    <source>
        <dbReference type="Proteomes" id="UP001642409"/>
    </source>
</evidence>
<feature type="domain" description="KRR1 small subunit processome component second KH" evidence="11">
    <location>
        <begin position="117"/>
        <end position="206"/>
    </location>
</feature>
<keyword evidence="5" id="KW-0694">RNA-binding</keyword>
<protein>
    <recommendedName>
        <fullName evidence="8">KRR-R motif-containing protein 1</fullName>
    </recommendedName>
</protein>
<evidence type="ECO:0000259" key="11">
    <source>
        <dbReference type="Pfam" id="PF21800"/>
    </source>
</evidence>
<dbReference type="Gene3D" id="3.30.1370.10">
    <property type="entry name" value="K Homology domain, type 1"/>
    <property type="match status" value="2"/>
</dbReference>
<keyword evidence="6" id="KW-0539">Nucleus</keyword>
<dbReference type="InterPro" id="IPR036612">
    <property type="entry name" value="KH_dom_type_1_sf"/>
</dbReference>
<evidence type="ECO:0000256" key="3">
    <source>
        <dbReference type="ARBA" id="ARBA00022517"/>
    </source>
</evidence>
<dbReference type="GO" id="GO:0006364">
    <property type="term" value="P:rRNA processing"/>
    <property type="evidence" value="ECO:0007669"/>
    <property type="project" value="UniProtKB-KW"/>
</dbReference>
<keyword evidence="14" id="KW-1185">Reference proteome</keyword>
<dbReference type="InterPro" id="IPR041174">
    <property type="entry name" value="KRR1-like_KH1"/>
</dbReference>
<dbReference type="GO" id="GO:0032040">
    <property type="term" value="C:small-subunit processome"/>
    <property type="evidence" value="ECO:0007669"/>
    <property type="project" value="TreeGrafter"/>
</dbReference>
<evidence type="ECO:0000256" key="9">
    <source>
        <dbReference type="SAM" id="MobiDB-lite"/>
    </source>
</evidence>
<organism evidence="12">
    <name type="scientific">Hexamita inflata</name>
    <dbReference type="NCBI Taxonomy" id="28002"/>
    <lineage>
        <taxon>Eukaryota</taxon>
        <taxon>Metamonada</taxon>
        <taxon>Diplomonadida</taxon>
        <taxon>Hexamitidae</taxon>
        <taxon>Hexamitinae</taxon>
        <taxon>Hexamita</taxon>
    </lineage>
</organism>
<feature type="domain" description="KRR1 small subunit processome component first KH" evidence="10">
    <location>
        <begin position="35"/>
        <end position="112"/>
    </location>
</feature>
<reference evidence="12" key="1">
    <citation type="submission" date="2023-06" db="EMBL/GenBank/DDBJ databases">
        <authorList>
            <person name="Kurt Z."/>
        </authorList>
    </citation>
    <scope>NUCLEOTIDE SEQUENCE</scope>
</reference>
<evidence type="ECO:0000256" key="6">
    <source>
        <dbReference type="ARBA" id="ARBA00023242"/>
    </source>
</evidence>
<evidence type="ECO:0000256" key="1">
    <source>
        <dbReference type="ARBA" id="ARBA00004604"/>
    </source>
</evidence>
<dbReference type="GO" id="GO:0003723">
    <property type="term" value="F:RNA binding"/>
    <property type="evidence" value="ECO:0007669"/>
    <property type="project" value="UniProtKB-KW"/>
</dbReference>
<dbReference type="PANTHER" id="PTHR12581">
    <property type="entry name" value="HIV-1 REV BINDING PROTEIN 2, 3"/>
    <property type="match status" value="1"/>
</dbReference>
<evidence type="ECO:0000259" key="10">
    <source>
        <dbReference type="Pfam" id="PF17903"/>
    </source>
</evidence>
<dbReference type="Pfam" id="PF21800">
    <property type="entry name" value="KH_KRR1_2nd"/>
    <property type="match status" value="1"/>
</dbReference>
<accession>A0AA86TDP0</accession>
<comment type="similarity">
    <text evidence="2">Belongs to the KRR1 family.</text>
</comment>
<evidence type="ECO:0000256" key="5">
    <source>
        <dbReference type="ARBA" id="ARBA00022884"/>
    </source>
</evidence>
<dbReference type="PANTHER" id="PTHR12581:SF0">
    <property type="entry name" value="KRR1 SMALL SUBUNIT PROCESSOME COMPONENT HOMOLOG"/>
    <property type="match status" value="1"/>
</dbReference>
<comment type="subcellular location">
    <subcellularLocation>
        <location evidence="1">Nucleus</location>
        <location evidence="1">Nucleolus</location>
    </subcellularLocation>
</comment>
<dbReference type="Pfam" id="PF17903">
    <property type="entry name" value="KH_KRR1_1st"/>
    <property type="match status" value="1"/>
</dbReference>
<dbReference type="Proteomes" id="UP001642409">
    <property type="component" value="Unassembled WGS sequence"/>
</dbReference>
<keyword evidence="7" id="KW-0687">Ribonucleoprotein</keyword>
<evidence type="ECO:0000256" key="4">
    <source>
        <dbReference type="ARBA" id="ARBA00022552"/>
    </source>
</evidence>
<reference evidence="13 14" key="2">
    <citation type="submission" date="2024-07" db="EMBL/GenBank/DDBJ databases">
        <authorList>
            <person name="Akdeniz Z."/>
        </authorList>
    </citation>
    <scope>NUCLEOTIDE SEQUENCE [LARGE SCALE GENOMIC DNA]</scope>
</reference>
<dbReference type="EMBL" id="CAXDID020000576">
    <property type="protein sequence ID" value="CAL6104034.1"/>
    <property type="molecule type" value="Genomic_DNA"/>
</dbReference>
<dbReference type="InterPro" id="IPR048548">
    <property type="entry name" value="KRR1-like_KH2"/>
</dbReference>
<keyword evidence="4" id="KW-0698">rRNA processing</keyword>
<dbReference type="EMBL" id="CATOUU010000055">
    <property type="protein sequence ID" value="CAI9914651.1"/>
    <property type="molecule type" value="Genomic_DNA"/>
</dbReference>
<name>A0AA86TDP0_9EUKA</name>
<gene>
    <name evidence="12" type="ORF">HINF_LOCUS2296</name>
    <name evidence="13" type="ORF">HINF_LOCUS72521</name>
</gene>
<evidence type="ECO:0000256" key="8">
    <source>
        <dbReference type="ARBA" id="ARBA00032993"/>
    </source>
</evidence>
<feature type="region of interest" description="Disordered" evidence="9">
    <location>
        <begin position="273"/>
        <end position="293"/>
    </location>
</feature>
<keyword evidence="3" id="KW-0690">Ribosome biogenesis</keyword>
<comment type="caution">
    <text evidence="12">The sequence shown here is derived from an EMBL/GenBank/DDBJ whole genome shotgun (WGS) entry which is preliminary data.</text>
</comment>